<feature type="transmembrane region" description="Helical" evidence="6">
    <location>
        <begin position="277"/>
        <end position="308"/>
    </location>
</feature>
<feature type="transmembrane region" description="Helical" evidence="6">
    <location>
        <begin position="173"/>
        <end position="195"/>
    </location>
</feature>
<dbReference type="InterPro" id="IPR002549">
    <property type="entry name" value="AI-2E-like"/>
</dbReference>
<reference evidence="7 8" key="1">
    <citation type="submission" date="2021-04" db="EMBL/GenBank/DDBJ databases">
        <title>Metabacillus sp. strain KIGAM252 whole genome sequence.</title>
        <authorList>
            <person name="Seo M.-J."/>
            <person name="Cho E.-S."/>
            <person name="Hwang C.Y."/>
            <person name="Yoon D.J."/>
        </authorList>
    </citation>
    <scope>NUCLEOTIDE SEQUENCE [LARGE SCALE GENOMIC DNA]</scope>
    <source>
        <strain evidence="7 8">KIGAM252</strain>
    </source>
</reference>
<dbReference type="PANTHER" id="PTHR21716:SF69">
    <property type="entry name" value="TRANSPORT PROTEIN YUBA-RELATED"/>
    <property type="match status" value="1"/>
</dbReference>
<evidence type="ECO:0000256" key="1">
    <source>
        <dbReference type="ARBA" id="ARBA00004141"/>
    </source>
</evidence>
<evidence type="ECO:0000313" key="8">
    <source>
        <dbReference type="Proteomes" id="UP000682403"/>
    </source>
</evidence>
<keyword evidence="3 6" id="KW-0812">Transmembrane</keyword>
<evidence type="ECO:0000313" key="7">
    <source>
        <dbReference type="EMBL" id="MBS2970258.1"/>
    </source>
</evidence>
<keyword evidence="4 6" id="KW-1133">Transmembrane helix</keyword>
<evidence type="ECO:0000256" key="2">
    <source>
        <dbReference type="ARBA" id="ARBA00009773"/>
    </source>
</evidence>
<feature type="transmembrane region" description="Helical" evidence="6">
    <location>
        <begin position="85"/>
        <end position="106"/>
    </location>
</feature>
<evidence type="ECO:0000256" key="4">
    <source>
        <dbReference type="ARBA" id="ARBA00022989"/>
    </source>
</evidence>
<name>A0ABS5LHP9_9BACI</name>
<feature type="transmembrane region" description="Helical" evidence="6">
    <location>
        <begin position="236"/>
        <end position="265"/>
    </location>
</feature>
<dbReference type="EMBL" id="JAGVRK010000001">
    <property type="protein sequence ID" value="MBS2970258.1"/>
    <property type="molecule type" value="Genomic_DNA"/>
</dbReference>
<comment type="subcellular location">
    <subcellularLocation>
        <location evidence="1">Membrane</location>
        <topology evidence="1">Multi-pass membrane protein</topology>
    </subcellularLocation>
</comment>
<keyword evidence="5 6" id="KW-0472">Membrane</keyword>
<gene>
    <name evidence="7" type="ORF">J9317_16040</name>
</gene>
<dbReference type="Pfam" id="PF01594">
    <property type="entry name" value="AI-2E_transport"/>
    <property type="match status" value="1"/>
</dbReference>
<keyword evidence="8" id="KW-1185">Reference proteome</keyword>
<proteinExistence type="inferred from homology"/>
<dbReference type="Proteomes" id="UP000682403">
    <property type="component" value="Unassembled WGS sequence"/>
</dbReference>
<dbReference type="PANTHER" id="PTHR21716">
    <property type="entry name" value="TRANSMEMBRANE PROTEIN"/>
    <property type="match status" value="1"/>
</dbReference>
<accession>A0ABS5LHP9</accession>
<feature type="transmembrane region" description="Helical" evidence="6">
    <location>
        <begin position="20"/>
        <end position="41"/>
    </location>
</feature>
<protein>
    <submittedName>
        <fullName evidence="7">AI-2E family transporter</fullName>
    </submittedName>
</protein>
<feature type="transmembrane region" description="Helical" evidence="6">
    <location>
        <begin position="329"/>
        <end position="355"/>
    </location>
</feature>
<evidence type="ECO:0000256" key="6">
    <source>
        <dbReference type="SAM" id="Phobius"/>
    </source>
</evidence>
<comment type="caution">
    <text evidence="7">The sequence shown here is derived from an EMBL/GenBank/DDBJ whole genome shotgun (WGS) entry which is preliminary data.</text>
</comment>
<dbReference type="RefSeq" id="WP_211560257.1">
    <property type="nucleotide sequence ID" value="NZ_JAGVRK010000001.1"/>
</dbReference>
<sequence>MDKRKNPIIHFLGGRKTAYVLGVLLLLGLNIFLYTKVSFIFKPLTAFIGTVALPVILAVVAYYLLRPIMRLLMRAGIGRTTSIFLLLVLIIGLLVLLIMSVVPFLVDQTKSLFTSFPGYWDKFITGFESYVEGQSYLAPIYEDLKDRSSGIFSSVGSNASNVASETLSGFTKVLSALTSVTIGLVTAPFILFYLLKEGEKLPKAFIRLLPPRMRGGTRKVFREIDEQVRAYIQGQLLVSLCIGVMLYIGFLIIGMDYAVVLAAIASVTSVVPYLGPVIAITPAIIIAIVTSPFMLLKLAFVWTVVQLLEGKLISPQIMGKSLRVHPITIIFVLVTAGHLFGVLGVILGIPAYAILRTFVFQFFKLYKRRYNRYYATSPTEERYEEDKIE</sequence>
<organism evidence="7 8">
    <name type="scientific">Metabacillus flavus</name>
    <dbReference type="NCBI Taxonomy" id="2823519"/>
    <lineage>
        <taxon>Bacteria</taxon>
        <taxon>Bacillati</taxon>
        <taxon>Bacillota</taxon>
        <taxon>Bacilli</taxon>
        <taxon>Bacillales</taxon>
        <taxon>Bacillaceae</taxon>
        <taxon>Metabacillus</taxon>
    </lineage>
</organism>
<evidence type="ECO:0000256" key="5">
    <source>
        <dbReference type="ARBA" id="ARBA00023136"/>
    </source>
</evidence>
<evidence type="ECO:0000256" key="3">
    <source>
        <dbReference type="ARBA" id="ARBA00022692"/>
    </source>
</evidence>
<feature type="transmembrane region" description="Helical" evidence="6">
    <location>
        <begin position="47"/>
        <end position="65"/>
    </location>
</feature>
<comment type="similarity">
    <text evidence="2">Belongs to the autoinducer-2 exporter (AI-2E) (TC 2.A.86) family.</text>
</comment>